<proteinExistence type="predicted"/>
<dbReference type="InterPro" id="IPR019835">
    <property type="entry name" value="SWIB_domain"/>
</dbReference>
<feature type="region of interest" description="Disordered" evidence="1">
    <location>
        <begin position="16"/>
        <end position="71"/>
    </location>
</feature>
<dbReference type="SMART" id="SM00151">
    <property type="entry name" value="SWIB"/>
    <property type="match status" value="1"/>
</dbReference>
<dbReference type="CDD" id="cd10567">
    <property type="entry name" value="SWIB-MDM2_like"/>
    <property type="match status" value="1"/>
</dbReference>
<sequence>MLRVCKGFRALLASPATAAPSSAVKFSSASSKSASSKVAAQKTPKKPTTSKPKPKKSAAPPNETRATGILKATPVSPALGQFLGTQQASRADAVKQIWSYIKSKNLQNPDNKREIFCDEKLKTIFDGKDKIGFLEIGKMLTPHFVKTT</sequence>
<keyword evidence="4" id="KW-1185">Reference proteome</keyword>
<dbReference type="Gene3D" id="1.10.245.10">
    <property type="entry name" value="SWIB/MDM2 domain"/>
    <property type="match status" value="1"/>
</dbReference>
<dbReference type="InterPro" id="IPR036885">
    <property type="entry name" value="SWIB_MDM2_dom_sf"/>
</dbReference>
<dbReference type="InterPro" id="IPR003121">
    <property type="entry name" value="SWIB_MDM2_domain"/>
</dbReference>
<dbReference type="SUPFAM" id="SSF47592">
    <property type="entry name" value="SWIB/MDM2 domain"/>
    <property type="match status" value="1"/>
</dbReference>
<dbReference type="AlphaFoldDB" id="A0A6A3B3M8"/>
<gene>
    <name evidence="3" type="ORF">F3Y22_tig00110283pilonHSYRG00069</name>
</gene>
<feature type="domain" description="DM2" evidence="2">
    <location>
        <begin position="68"/>
        <end position="146"/>
    </location>
</feature>
<accession>A0A6A3B3M8</accession>
<organism evidence="3 4">
    <name type="scientific">Hibiscus syriacus</name>
    <name type="common">Rose of Sharon</name>
    <dbReference type="NCBI Taxonomy" id="106335"/>
    <lineage>
        <taxon>Eukaryota</taxon>
        <taxon>Viridiplantae</taxon>
        <taxon>Streptophyta</taxon>
        <taxon>Embryophyta</taxon>
        <taxon>Tracheophyta</taxon>
        <taxon>Spermatophyta</taxon>
        <taxon>Magnoliopsida</taxon>
        <taxon>eudicotyledons</taxon>
        <taxon>Gunneridae</taxon>
        <taxon>Pentapetalae</taxon>
        <taxon>rosids</taxon>
        <taxon>malvids</taxon>
        <taxon>Malvales</taxon>
        <taxon>Malvaceae</taxon>
        <taxon>Malvoideae</taxon>
        <taxon>Hibiscus</taxon>
    </lineage>
</organism>
<evidence type="ECO:0000256" key="1">
    <source>
        <dbReference type="SAM" id="MobiDB-lite"/>
    </source>
</evidence>
<dbReference type="Pfam" id="PF02201">
    <property type="entry name" value="SWIB"/>
    <property type="match status" value="1"/>
</dbReference>
<protein>
    <recommendedName>
        <fullName evidence="2">DM2 domain-containing protein</fullName>
    </recommendedName>
</protein>
<dbReference type="PROSITE" id="PS51925">
    <property type="entry name" value="SWIB_MDM2"/>
    <property type="match status" value="1"/>
</dbReference>
<dbReference type="OrthoDB" id="10251073at2759"/>
<evidence type="ECO:0000313" key="3">
    <source>
        <dbReference type="EMBL" id="KAE8711600.1"/>
    </source>
</evidence>
<name>A0A6A3B3M8_HIBSY</name>
<dbReference type="PANTHER" id="PTHR13844">
    <property type="entry name" value="SWI/SNF-RELATED MATRIX-ASSOCIATED ACTIN-DEPENDENT REGULATOR OF CHROMATIN SUBFAMILY D"/>
    <property type="match status" value="1"/>
</dbReference>
<comment type="caution">
    <text evidence="3">The sequence shown here is derived from an EMBL/GenBank/DDBJ whole genome shotgun (WGS) entry which is preliminary data.</text>
</comment>
<dbReference type="Proteomes" id="UP000436088">
    <property type="component" value="Unassembled WGS sequence"/>
</dbReference>
<evidence type="ECO:0000259" key="2">
    <source>
        <dbReference type="PROSITE" id="PS51925"/>
    </source>
</evidence>
<dbReference type="EMBL" id="VEPZ02000910">
    <property type="protein sequence ID" value="KAE8711600.1"/>
    <property type="molecule type" value="Genomic_DNA"/>
</dbReference>
<feature type="compositionally biased region" description="Low complexity" evidence="1">
    <location>
        <begin position="16"/>
        <end position="61"/>
    </location>
</feature>
<evidence type="ECO:0000313" key="4">
    <source>
        <dbReference type="Proteomes" id="UP000436088"/>
    </source>
</evidence>
<reference evidence="3" key="1">
    <citation type="submission" date="2019-09" db="EMBL/GenBank/DDBJ databases">
        <title>Draft genome information of white flower Hibiscus syriacus.</title>
        <authorList>
            <person name="Kim Y.-M."/>
        </authorList>
    </citation>
    <scope>NUCLEOTIDE SEQUENCE [LARGE SCALE GENOMIC DNA]</scope>
    <source>
        <strain evidence="3">YM2019G1</strain>
    </source>
</reference>